<accession>B1C2N2</accession>
<dbReference type="SUPFAM" id="SSF51161">
    <property type="entry name" value="Trimeric LpxA-like enzymes"/>
    <property type="match status" value="1"/>
</dbReference>
<keyword evidence="5" id="KW-1185">Reference proteome</keyword>
<reference evidence="4" key="2">
    <citation type="submission" date="2014-06" db="EMBL/GenBank/DDBJ databases">
        <title>Draft genome sequence of Clostridium spiroforme (DSM 1552).</title>
        <authorList>
            <person name="Sudarsanam P."/>
            <person name="Ley R."/>
            <person name="Guruge J."/>
            <person name="Turnbaugh P.J."/>
            <person name="Mahowald M."/>
            <person name="Liep D."/>
            <person name="Gordon J."/>
        </authorList>
    </citation>
    <scope>NUCLEOTIDE SEQUENCE</scope>
    <source>
        <strain evidence="4">DSM 1552</strain>
    </source>
</reference>
<dbReference type="InterPro" id="IPR024688">
    <property type="entry name" value="Mac_dom"/>
</dbReference>
<dbReference type="AlphaFoldDB" id="B1C2N2"/>
<dbReference type="Proteomes" id="UP000004910">
    <property type="component" value="Unassembled WGS sequence"/>
</dbReference>
<dbReference type="FunFam" id="2.160.10.10:FF:000008">
    <property type="entry name" value="Maltose O-acetyltransferase"/>
    <property type="match status" value="1"/>
</dbReference>
<dbReference type="InterPro" id="IPR011004">
    <property type="entry name" value="Trimer_LpxA-like_sf"/>
</dbReference>
<proteinExistence type="inferred from homology"/>
<dbReference type="Pfam" id="PF14602">
    <property type="entry name" value="Hexapep_2"/>
    <property type="match status" value="1"/>
</dbReference>
<dbReference type="eggNOG" id="COG0110">
    <property type="taxonomic scope" value="Bacteria"/>
</dbReference>
<evidence type="ECO:0000313" key="4">
    <source>
        <dbReference type="EMBL" id="EDS74717.1"/>
    </source>
</evidence>
<comment type="caution">
    <text evidence="4">The sequence shown here is derived from an EMBL/GenBank/DDBJ whole genome shotgun (WGS) entry which is preliminary data.</text>
</comment>
<comment type="similarity">
    <text evidence="1">Belongs to the transferase hexapeptide repeat family.</text>
</comment>
<dbReference type="CDD" id="cd03357">
    <property type="entry name" value="LbH_MAT_GAT"/>
    <property type="match status" value="1"/>
</dbReference>
<dbReference type="InterPro" id="IPR001451">
    <property type="entry name" value="Hexapep"/>
</dbReference>
<dbReference type="PANTHER" id="PTHR23416:SF23">
    <property type="entry name" value="ACETYLTRANSFERASE C18B11.09C-RELATED"/>
    <property type="match status" value="1"/>
</dbReference>
<dbReference type="STRING" id="428126.CLOSPI_01494"/>
<evidence type="ECO:0000256" key="1">
    <source>
        <dbReference type="ARBA" id="ARBA00007274"/>
    </source>
</evidence>
<evidence type="ECO:0000313" key="5">
    <source>
        <dbReference type="Proteomes" id="UP000004910"/>
    </source>
</evidence>
<dbReference type="InterPro" id="IPR051159">
    <property type="entry name" value="Hexapeptide_acetyltransf"/>
</dbReference>
<dbReference type="Gene3D" id="2.160.10.10">
    <property type="entry name" value="Hexapeptide repeat proteins"/>
    <property type="match status" value="1"/>
</dbReference>
<sequence length="192" mass="21434">MEEKMKSEKEKMISGEIYNPANPRLVLDRARANRICTKYNKKCFNEINMRSRLLKKLINTEGNFWIKPPFYCDYGYNIFIGKNVMLNYGCVILDVCLVKIGEHTLIGPNTHIYTACHCLDPKKRLNDIEYGKAVTIGKNVWIGGNCCILPGITIKDNAVIGAGSVVTKDVPANVVVAGNPAKIIKTIDKIGK</sequence>
<dbReference type="GO" id="GO:0005829">
    <property type="term" value="C:cytosol"/>
    <property type="evidence" value="ECO:0007669"/>
    <property type="project" value="TreeGrafter"/>
</dbReference>
<dbReference type="PANTHER" id="PTHR23416">
    <property type="entry name" value="SIALIC ACID SYNTHASE-RELATED"/>
    <property type="match status" value="1"/>
</dbReference>
<gene>
    <name evidence="4" type="ORF">CLOSPI_01494</name>
</gene>
<organism evidence="4 5">
    <name type="scientific">Thomasclavelia spiroformis DSM 1552</name>
    <dbReference type="NCBI Taxonomy" id="428126"/>
    <lineage>
        <taxon>Bacteria</taxon>
        <taxon>Bacillati</taxon>
        <taxon>Bacillota</taxon>
        <taxon>Erysipelotrichia</taxon>
        <taxon>Erysipelotrichales</taxon>
        <taxon>Coprobacillaceae</taxon>
        <taxon>Thomasclavelia</taxon>
    </lineage>
</organism>
<keyword evidence="2 4" id="KW-0808">Transferase</keyword>
<dbReference type="GO" id="GO:0016407">
    <property type="term" value="F:acetyltransferase activity"/>
    <property type="evidence" value="ECO:0007669"/>
    <property type="project" value="InterPro"/>
</dbReference>
<reference evidence="4" key="1">
    <citation type="submission" date="2008-02" db="EMBL/GenBank/DDBJ databases">
        <authorList>
            <person name="Fulton L."/>
            <person name="Clifton S."/>
            <person name="Fulton B."/>
            <person name="Xu J."/>
            <person name="Minx P."/>
            <person name="Pepin K.H."/>
            <person name="Johnson M."/>
            <person name="Thiruvilangam P."/>
            <person name="Bhonagiri V."/>
            <person name="Nash W.E."/>
            <person name="Mardis E.R."/>
            <person name="Wilson R.K."/>
        </authorList>
    </citation>
    <scope>NUCLEOTIDE SEQUENCE [LARGE SCALE GENOMIC DNA]</scope>
    <source>
        <strain evidence="4">DSM 1552</strain>
    </source>
</reference>
<evidence type="ECO:0000259" key="3">
    <source>
        <dbReference type="SMART" id="SM01266"/>
    </source>
</evidence>
<dbReference type="SMART" id="SM01266">
    <property type="entry name" value="Mac"/>
    <property type="match status" value="1"/>
</dbReference>
<dbReference type="GO" id="GO:0008374">
    <property type="term" value="F:O-acyltransferase activity"/>
    <property type="evidence" value="ECO:0007669"/>
    <property type="project" value="TreeGrafter"/>
</dbReference>
<feature type="domain" description="Maltose/galactoside acetyltransferase" evidence="3">
    <location>
        <begin position="9"/>
        <end position="63"/>
    </location>
</feature>
<dbReference type="EMBL" id="ABIK02000010">
    <property type="protein sequence ID" value="EDS74717.1"/>
    <property type="molecule type" value="Genomic_DNA"/>
</dbReference>
<dbReference type="HOGENOM" id="CLU_051638_3_0_9"/>
<name>B1C2N2_9FIRM</name>
<protein>
    <submittedName>
        <fullName evidence="4">Bacterial transferase hexapeptide repeat protein</fullName>
    </submittedName>
</protein>
<dbReference type="Pfam" id="PF12464">
    <property type="entry name" value="Mac"/>
    <property type="match status" value="1"/>
</dbReference>
<evidence type="ECO:0000256" key="2">
    <source>
        <dbReference type="ARBA" id="ARBA00022679"/>
    </source>
</evidence>